<dbReference type="RefSeq" id="WP_082923259.1">
    <property type="nucleotide sequence ID" value="NZ_JMTM01000053.1"/>
</dbReference>
<reference evidence="2 3" key="1">
    <citation type="submission" date="2016-06" db="EMBL/GenBank/DDBJ databases">
        <title>Draft genome sequence of Flavobacterium succinicans strain DD5b.</title>
        <authorList>
            <person name="Poehlein A."/>
            <person name="Daniel R."/>
            <person name="Simeonova D.D."/>
        </authorList>
    </citation>
    <scope>NUCLEOTIDE SEQUENCE [LARGE SCALE GENOMIC DNA]</scope>
    <source>
        <strain evidence="2 3">DD5b</strain>
    </source>
</reference>
<proteinExistence type="predicted"/>
<feature type="signal peptide" evidence="1">
    <location>
        <begin position="1"/>
        <end position="21"/>
    </location>
</feature>
<keyword evidence="3" id="KW-1185">Reference proteome</keyword>
<feature type="chain" id="PRO_5008286735" description="DUF3078 domain-containing protein" evidence="1">
    <location>
        <begin position="22"/>
        <end position="356"/>
    </location>
</feature>
<dbReference type="PATRIC" id="fig|29536.5.peg.1931"/>
<evidence type="ECO:0000313" key="2">
    <source>
        <dbReference type="EMBL" id="OAZ03565.1"/>
    </source>
</evidence>
<comment type="caution">
    <text evidence="2">The sequence shown here is derived from an EMBL/GenBank/DDBJ whole genome shotgun (WGS) entry which is preliminary data.</text>
</comment>
<protein>
    <recommendedName>
        <fullName evidence="4">DUF3078 domain-containing protein</fullName>
    </recommendedName>
</protein>
<name>A0A199XPJ0_9FLAO</name>
<gene>
    <name evidence="2" type="ORF">FLB_18410</name>
</gene>
<keyword evidence="1" id="KW-0732">Signal</keyword>
<dbReference type="EMBL" id="JMTM01000053">
    <property type="protein sequence ID" value="OAZ03565.1"/>
    <property type="molecule type" value="Genomic_DNA"/>
</dbReference>
<accession>A0A199XPJ0</accession>
<evidence type="ECO:0000256" key="1">
    <source>
        <dbReference type="SAM" id="SignalP"/>
    </source>
</evidence>
<dbReference type="Proteomes" id="UP000093807">
    <property type="component" value="Unassembled WGS sequence"/>
</dbReference>
<sequence>MKFSSIPLLLFIISFSFQSFAQETTTVPETTNDSIILLSPTAGPTFRPFVIPTSLPPIKAPTIRKTSVNTLGISNWIKKNKLGFDITQIAFVNWNAGGTSSISGLVKGNFTRVYTRENYKWQNELIVRYGLNKQDGIELRKTDDAVLINSTFGYRKDTLTNWYYSAKFNFNTQFTDGYSYPNKEVAISRAFAPAYVFIGLGAEKIDKKKNYSYYISPFTSKTTLVLDQRLADQGAFGVDKAIYDTNGNLLVRGKKTRTELGLLFTGQMKKEVFKNINLDNRLTLYSDYINNFGNIDIDWNIQFELVVNKYVKANIGTHLIYDDDIKSKREENGVQITEGPKVQLKQALGVGIVYEF</sequence>
<evidence type="ECO:0000313" key="3">
    <source>
        <dbReference type="Proteomes" id="UP000093807"/>
    </source>
</evidence>
<evidence type="ECO:0008006" key="4">
    <source>
        <dbReference type="Google" id="ProtNLM"/>
    </source>
</evidence>
<organism evidence="2 3">
    <name type="scientific">Flavobacterium succinicans</name>
    <dbReference type="NCBI Taxonomy" id="29536"/>
    <lineage>
        <taxon>Bacteria</taxon>
        <taxon>Pseudomonadati</taxon>
        <taxon>Bacteroidota</taxon>
        <taxon>Flavobacteriia</taxon>
        <taxon>Flavobacteriales</taxon>
        <taxon>Flavobacteriaceae</taxon>
        <taxon>Flavobacterium</taxon>
    </lineage>
</organism>
<dbReference type="OrthoDB" id="1495718at2"/>
<dbReference type="AlphaFoldDB" id="A0A199XPJ0"/>
<dbReference type="InterPro" id="IPR021428">
    <property type="entry name" value="DUF3078"/>
</dbReference>
<dbReference type="Pfam" id="PF11276">
    <property type="entry name" value="DUF3078"/>
    <property type="match status" value="1"/>
</dbReference>